<evidence type="ECO:0000313" key="7">
    <source>
        <dbReference type="EMBL" id="TYA69961.1"/>
    </source>
</evidence>
<feature type="transmembrane region" description="Helical" evidence="6">
    <location>
        <begin position="164"/>
        <end position="184"/>
    </location>
</feature>
<reference evidence="7 8" key="1">
    <citation type="submission" date="2019-08" db="EMBL/GenBank/DDBJ databases">
        <title>Seonamhaeicola sediminis sp. nov., isolated from marine sediment.</title>
        <authorList>
            <person name="Cao W.R."/>
        </authorList>
    </citation>
    <scope>NUCLEOTIDE SEQUENCE [LARGE SCALE GENOMIC DNA]</scope>
    <source>
        <strain evidence="7 8">B011</strain>
    </source>
</reference>
<dbReference type="OrthoDB" id="1121314at2"/>
<evidence type="ECO:0008006" key="9">
    <source>
        <dbReference type="Google" id="ProtNLM"/>
    </source>
</evidence>
<keyword evidence="3 6" id="KW-0812">Transmembrane</keyword>
<feature type="transmembrane region" description="Helical" evidence="6">
    <location>
        <begin position="133"/>
        <end position="158"/>
    </location>
</feature>
<dbReference type="RefSeq" id="WP_148545233.1">
    <property type="nucleotide sequence ID" value="NZ_VSDQ01000729.1"/>
</dbReference>
<evidence type="ECO:0000256" key="3">
    <source>
        <dbReference type="ARBA" id="ARBA00022692"/>
    </source>
</evidence>
<gene>
    <name evidence="7" type="ORF">FUA24_21970</name>
</gene>
<dbReference type="AlphaFoldDB" id="A0A5D0HF99"/>
<keyword evidence="5 6" id="KW-0472">Membrane</keyword>
<comment type="subcellular location">
    <subcellularLocation>
        <location evidence="1">Cell membrane</location>
        <topology evidence="1">Multi-pass membrane protein</topology>
    </subcellularLocation>
</comment>
<keyword evidence="8" id="KW-1185">Reference proteome</keyword>
<name>A0A5D0HF99_9FLAO</name>
<keyword evidence="4 6" id="KW-1133">Transmembrane helix</keyword>
<feature type="transmembrane region" description="Helical" evidence="6">
    <location>
        <begin position="211"/>
        <end position="237"/>
    </location>
</feature>
<dbReference type="GO" id="GO:0005886">
    <property type="term" value="C:plasma membrane"/>
    <property type="evidence" value="ECO:0007669"/>
    <property type="project" value="UniProtKB-SubCell"/>
</dbReference>
<feature type="transmembrane region" description="Helical" evidence="6">
    <location>
        <begin position="53"/>
        <end position="72"/>
    </location>
</feature>
<comment type="caution">
    <text evidence="7">The sequence shown here is derived from an EMBL/GenBank/DDBJ whole genome shotgun (WGS) entry which is preliminary data.</text>
</comment>
<protein>
    <recommendedName>
        <fullName evidence="9">Flippase-like domain-containing protein</fullName>
    </recommendedName>
</protein>
<evidence type="ECO:0000256" key="5">
    <source>
        <dbReference type="ARBA" id="ARBA00023136"/>
    </source>
</evidence>
<organism evidence="7 8">
    <name type="scientific">Seonamhaeicola marinus</name>
    <dbReference type="NCBI Taxonomy" id="1912246"/>
    <lineage>
        <taxon>Bacteria</taxon>
        <taxon>Pseudomonadati</taxon>
        <taxon>Bacteroidota</taxon>
        <taxon>Flavobacteriia</taxon>
        <taxon>Flavobacteriales</taxon>
        <taxon>Flavobacteriaceae</taxon>
    </lineage>
</organism>
<evidence type="ECO:0000256" key="1">
    <source>
        <dbReference type="ARBA" id="ARBA00004651"/>
    </source>
</evidence>
<evidence type="ECO:0000256" key="6">
    <source>
        <dbReference type="SAM" id="Phobius"/>
    </source>
</evidence>
<keyword evidence="2" id="KW-1003">Cell membrane</keyword>
<evidence type="ECO:0000256" key="4">
    <source>
        <dbReference type="ARBA" id="ARBA00022989"/>
    </source>
</evidence>
<evidence type="ECO:0000256" key="2">
    <source>
        <dbReference type="ARBA" id="ARBA00022475"/>
    </source>
</evidence>
<feature type="transmembrane region" description="Helical" evidence="6">
    <location>
        <begin position="243"/>
        <end position="269"/>
    </location>
</feature>
<dbReference type="InterPro" id="IPR022791">
    <property type="entry name" value="L-PG_synthase/AglD"/>
</dbReference>
<evidence type="ECO:0000313" key="8">
    <source>
        <dbReference type="Proteomes" id="UP000323930"/>
    </source>
</evidence>
<accession>A0A5D0HF99</accession>
<feature type="transmembrane region" description="Helical" evidence="6">
    <location>
        <begin position="12"/>
        <end position="33"/>
    </location>
</feature>
<dbReference type="Pfam" id="PF03706">
    <property type="entry name" value="LPG_synthase_TM"/>
    <property type="match status" value="1"/>
</dbReference>
<feature type="transmembrane region" description="Helical" evidence="6">
    <location>
        <begin position="276"/>
        <end position="299"/>
    </location>
</feature>
<dbReference type="Proteomes" id="UP000323930">
    <property type="component" value="Unassembled WGS sequence"/>
</dbReference>
<sequence length="322" mass="36895">MNHLLQYKTKQFFFVLIKVSIVVGAFYFIFSRLTSNTNLNFSDFISVVKQNNALSLKSVFILTLLTSFNWGFEILKWQLLVSTFKKISFKEALEQSLGSLTASIFTPNRIGEYGAKAIYFVTDYRKKVLLVNFLGNVTQMLVTTVFGLIGLSVLLINYELPVNYYNISIVAVSVLILALIIIILTKKTNFSIKGFSIEKLKRFVINFPKRILSLVLGLSILRYLVFSFQFHLLLLFFNIELSYFTAMVFITSMYLLSSIIPSIFIFDVVVKGSVSLYLFSLLHINAFTILSVTTLMWFFNFVLPSVFGSYYVLNFNLPKKTV</sequence>
<dbReference type="EMBL" id="VSDQ01000729">
    <property type="protein sequence ID" value="TYA69961.1"/>
    <property type="molecule type" value="Genomic_DNA"/>
</dbReference>
<proteinExistence type="predicted"/>